<keyword evidence="1" id="KW-0472">Membrane</keyword>
<reference evidence="2 3" key="1">
    <citation type="submission" date="2021-06" db="EMBL/GenBank/DDBJ databases">
        <title>Description of novel taxa of the family Lachnospiraceae.</title>
        <authorList>
            <person name="Chaplin A.V."/>
            <person name="Sokolova S.R."/>
            <person name="Pikina A.P."/>
            <person name="Korzhanova M."/>
            <person name="Belova V."/>
            <person name="Korostin D."/>
            <person name="Efimov B.A."/>
        </authorList>
    </citation>
    <scope>NUCLEOTIDE SEQUENCE [LARGE SCALE GENOMIC DNA]</scope>
    <source>
        <strain evidence="2 3">ASD4241</strain>
    </source>
</reference>
<proteinExistence type="predicted"/>
<dbReference type="RefSeq" id="WP_158355506.1">
    <property type="nucleotide sequence ID" value="NZ_JAHQCX010000002.1"/>
</dbReference>
<dbReference type="Proteomes" id="UP001314681">
    <property type="component" value="Unassembled WGS sequence"/>
</dbReference>
<evidence type="ECO:0000256" key="1">
    <source>
        <dbReference type="SAM" id="Phobius"/>
    </source>
</evidence>
<accession>A0ABS6K393</accession>
<keyword evidence="1" id="KW-0812">Transmembrane</keyword>
<evidence type="ECO:0000313" key="3">
    <source>
        <dbReference type="Proteomes" id="UP001314681"/>
    </source>
</evidence>
<protein>
    <submittedName>
        <fullName evidence="2">Uncharacterized protein</fullName>
    </submittedName>
</protein>
<name>A0ABS6K393_9FIRM</name>
<keyword evidence="1" id="KW-1133">Transmembrane helix</keyword>
<organism evidence="2 3">
    <name type="scientific">Diplocloster modestus</name>
    <dbReference type="NCBI Taxonomy" id="2850322"/>
    <lineage>
        <taxon>Bacteria</taxon>
        <taxon>Bacillati</taxon>
        <taxon>Bacillota</taxon>
        <taxon>Clostridia</taxon>
        <taxon>Lachnospirales</taxon>
        <taxon>Lachnospiraceae</taxon>
        <taxon>Diplocloster</taxon>
    </lineage>
</organism>
<comment type="caution">
    <text evidence="2">The sequence shown here is derived from an EMBL/GenBank/DDBJ whole genome shotgun (WGS) entry which is preliminary data.</text>
</comment>
<feature type="transmembrane region" description="Helical" evidence="1">
    <location>
        <begin position="215"/>
        <end position="238"/>
    </location>
</feature>
<dbReference type="EMBL" id="JAHQCX010000002">
    <property type="protein sequence ID" value="MBU9724989.1"/>
    <property type="molecule type" value="Genomic_DNA"/>
</dbReference>
<keyword evidence="3" id="KW-1185">Reference proteome</keyword>
<evidence type="ECO:0000313" key="2">
    <source>
        <dbReference type="EMBL" id="MBU9724989.1"/>
    </source>
</evidence>
<sequence length="286" mass="32980">MADNKYKIRLGTLQELYDIGKKISLIDGNERATTIRAAQAEKVVEKVLLHCGSILKLLSLDKGNYADLDIALVASAARNIIDSANIYFYVSERGISEEEVKFRYNLQFLNYDKNIKNIFGKLNFSLTSFRRRLIDVENIRNEIKSSNLYLNANNDERSLMLSGKQFIKKPEMKILDSSIESGIYNLLSNSIHSFYIGLSNNSLNKSDIFSSYIDFVMLAIIAVETSVIYTANIIYDYILLRKRLGKKISENERAIIKYLMKADYMYEYLEHQKVFFDSDNLFNILP</sequence>
<gene>
    <name evidence="2" type="ORF">KTH90_03060</name>
</gene>